<dbReference type="GO" id="GO:0016491">
    <property type="term" value="F:oxidoreductase activity"/>
    <property type="evidence" value="ECO:0007669"/>
    <property type="project" value="UniProtKB-KW"/>
</dbReference>
<dbReference type="Gene3D" id="3.40.50.720">
    <property type="entry name" value="NAD(P)-binding Rossmann-like Domain"/>
    <property type="match status" value="1"/>
</dbReference>
<evidence type="ECO:0000256" key="2">
    <source>
        <dbReference type="ARBA" id="ARBA00023002"/>
    </source>
</evidence>
<dbReference type="SUPFAM" id="SSF51735">
    <property type="entry name" value="NAD(P)-binding Rossmann-fold domains"/>
    <property type="match status" value="1"/>
</dbReference>
<dbReference type="EMBL" id="LVVK01000006">
    <property type="protein sequence ID" value="OPB44857.1"/>
    <property type="molecule type" value="Genomic_DNA"/>
</dbReference>
<dbReference type="InterPro" id="IPR051609">
    <property type="entry name" value="NmrA/Isoflavone_reductase-like"/>
</dbReference>
<proteinExistence type="predicted"/>
<evidence type="ECO:0000256" key="1">
    <source>
        <dbReference type="ARBA" id="ARBA00022857"/>
    </source>
</evidence>
<dbReference type="CDD" id="cd05259">
    <property type="entry name" value="PCBER_SDR_a"/>
    <property type="match status" value="1"/>
</dbReference>
<organism evidence="4 5">
    <name type="scientific">Trichoderma guizhouense</name>
    <dbReference type="NCBI Taxonomy" id="1491466"/>
    <lineage>
        <taxon>Eukaryota</taxon>
        <taxon>Fungi</taxon>
        <taxon>Dikarya</taxon>
        <taxon>Ascomycota</taxon>
        <taxon>Pezizomycotina</taxon>
        <taxon>Sordariomycetes</taxon>
        <taxon>Hypocreomycetidae</taxon>
        <taxon>Hypocreales</taxon>
        <taxon>Hypocreaceae</taxon>
        <taxon>Trichoderma</taxon>
    </lineage>
</organism>
<keyword evidence="2" id="KW-0560">Oxidoreductase</keyword>
<accession>A0A1T3CUU5</accession>
<dbReference type="Proteomes" id="UP000191004">
    <property type="component" value="Unassembled WGS sequence"/>
</dbReference>
<sequence>MSEIKNVMVIGAGGRLNPIVISSLLEHGFSVSALVRASSTAKPPPEVSLFRTDYSRASLVSAFRGQDAVINTITMPDFEEQKNIIDAAVEAGVKRFIPAEFGIDTSKEKAVEIMTFLRMKPQIIQYLRSIQDKISWTAIITGFFFDWSLDNGFFSFNLPARAAELHQPGYHSHRFSWSNLSTVGEAVARVLLPQNSPIVTNQYVRIRSFNASQDEILKSLIAVTARIESARGLDTVEWKQIDVDLEEKVVEARNALAQGDTSKLGYILSKAIYNTGGNFDDEGVVMNEKLGMKPPEGLEAAIERELIKLLP</sequence>
<dbReference type="InterPro" id="IPR036291">
    <property type="entry name" value="NAD(P)-bd_dom_sf"/>
</dbReference>
<comment type="caution">
    <text evidence="4">The sequence shown here is derived from an EMBL/GenBank/DDBJ whole genome shotgun (WGS) entry which is preliminary data.</text>
</comment>
<gene>
    <name evidence="4" type="ORF">A0O28_0089950</name>
</gene>
<protein>
    <submittedName>
        <fullName evidence="4">NmrA-like family protein</fullName>
    </submittedName>
</protein>
<dbReference type="PANTHER" id="PTHR47706">
    <property type="entry name" value="NMRA-LIKE FAMILY PROTEIN"/>
    <property type="match status" value="1"/>
</dbReference>
<keyword evidence="1" id="KW-0521">NADP</keyword>
<dbReference type="InterPro" id="IPR008030">
    <property type="entry name" value="NmrA-like"/>
</dbReference>
<dbReference type="OrthoDB" id="9984533at2759"/>
<evidence type="ECO:0000259" key="3">
    <source>
        <dbReference type="Pfam" id="PF05368"/>
    </source>
</evidence>
<dbReference type="InterPro" id="IPR045312">
    <property type="entry name" value="PCBER-like"/>
</dbReference>
<evidence type="ECO:0000313" key="5">
    <source>
        <dbReference type="Proteomes" id="UP000191004"/>
    </source>
</evidence>
<evidence type="ECO:0000313" key="4">
    <source>
        <dbReference type="EMBL" id="OPB44857.1"/>
    </source>
</evidence>
<name>A0A1T3CUU5_9HYPO</name>
<reference evidence="4 5" key="1">
    <citation type="submission" date="2016-04" db="EMBL/GenBank/DDBJ databases">
        <title>Multiple horizontal gene transfer events from other fungi enriched the ability of the initially mycotrophic fungus Trichoderma (Ascomycota) to feed on dead plant biomass.</title>
        <authorList>
            <person name="Atanasova L."/>
            <person name="Chenthamara K."/>
            <person name="Zhang J."/>
            <person name="Grujic M."/>
            <person name="Henrissat B."/>
            <person name="Kuo A."/>
            <person name="Aertz A."/>
            <person name="Salamov A."/>
            <person name="Lipzen A."/>
            <person name="Labutti K."/>
            <person name="Barry K."/>
            <person name="Miao Y."/>
            <person name="Rahimi M.J."/>
            <person name="Shen Q."/>
            <person name="Grigoriev I.V."/>
            <person name="Kubicek C.P."/>
            <person name="Druzhinina I.S."/>
        </authorList>
    </citation>
    <scope>NUCLEOTIDE SEQUENCE [LARGE SCALE GENOMIC DNA]</scope>
    <source>
        <strain evidence="4 5">NJAU 4742</strain>
    </source>
</reference>
<dbReference type="Pfam" id="PF05368">
    <property type="entry name" value="NmrA"/>
    <property type="match status" value="1"/>
</dbReference>
<feature type="domain" description="NmrA-like" evidence="3">
    <location>
        <begin position="5"/>
        <end position="213"/>
    </location>
</feature>
<keyword evidence="5" id="KW-1185">Reference proteome</keyword>
<dbReference type="AlphaFoldDB" id="A0A1T3CUU5"/>
<dbReference type="PANTHER" id="PTHR47706:SF9">
    <property type="entry name" value="NMRA-LIKE DOMAIN-CONTAINING PROTEIN-RELATED"/>
    <property type="match status" value="1"/>
</dbReference>